<gene>
    <name evidence="2" type="ORF">JFP838_pA0117</name>
</gene>
<evidence type="ECO:0000313" key="2">
    <source>
        <dbReference type="EMBL" id="AMN31033.1"/>
    </source>
</evidence>
<geneLocation type="plasmid" evidence="2 3">
    <name>pJFP838A</name>
</geneLocation>
<organism evidence="2 3">
    <name type="scientific">Clostridium perfringens</name>
    <dbReference type="NCBI Taxonomy" id="1502"/>
    <lineage>
        <taxon>Bacteria</taxon>
        <taxon>Bacillati</taxon>
        <taxon>Bacillota</taxon>
        <taxon>Clostridia</taxon>
        <taxon>Eubacteriales</taxon>
        <taxon>Clostridiaceae</taxon>
        <taxon>Clostridium</taxon>
    </lineage>
</organism>
<keyword evidence="1" id="KW-0812">Transmembrane</keyword>
<accession>A0A140GR74</accession>
<feature type="transmembrane region" description="Helical" evidence="1">
    <location>
        <begin position="35"/>
        <end position="58"/>
    </location>
</feature>
<protein>
    <submittedName>
        <fullName evidence="2">Uncharacterized protein</fullName>
    </submittedName>
</protein>
<keyword evidence="1" id="KW-1133">Transmembrane helix</keyword>
<feature type="transmembrane region" description="Helical" evidence="1">
    <location>
        <begin position="12"/>
        <end position="29"/>
    </location>
</feature>
<keyword evidence="2" id="KW-0614">Plasmid</keyword>
<dbReference type="RefSeq" id="WP_162485258.1">
    <property type="nucleotide sequence ID" value="NZ_CP013615.1"/>
</dbReference>
<name>A0A140GR74_CLOPF</name>
<evidence type="ECO:0000313" key="3">
    <source>
        <dbReference type="Proteomes" id="UP000070260"/>
    </source>
</evidence>
<dbReference type="EMBL" id="CP013615">
    <property type="protein sequence ID" value="AMN31033.1"/>
    <property type="molecule type" value="Genomic_DNA"/>
</dbReference>
<evidence type="ECO:0000256" key="1">
    <source>
        <dbReference type="SAM" id="Phobius"/>
    </source>
</evidence>
<keyword evidence="1" id="KW-0472">Membrane</keyword>
<dbReference type="AlphaFoldDB" id="A0A140GR74"/>
<dbReference type="PATRIC" id="fig|1502.177.peg.3325"/>
<dbReference type="Proteomes" id="UP000070260">
    <property type="component" value="Plasmid pJFP838A"/>
</dbReference>
<sequence length="116" mass="13463">MAKKANLKNPKYMFIPIVNYFKMVNLAGYTNGIAVLMLILAFIPFVSIITSIFSIVVYVKVINRYNISTLLKVLGFFFTPFIYWYIALDDDVICIDKCEDEFAETIYEDDETIDEE</sequence>
<feature type="transmembrane region" description="Helical" evidence="1">
    <location>
        <begin position="70"/>
        <end position="88"/>
    </location>
</feature>
<reference evidence="2 3" key="1">
    <citation type="journal article" date="2016" name="PLoS ONE">
        <title>Plasmid Characterization and Chromosome Analysis of Two netF+ Clostridium perfringens Isolates Associated with Foal and Canine Necrotizing Enteritis.</title>
        <authorList>
            <person name="Mehdizadeh Gohari I."/>
            <person name="Kropinski A.M."/>
            <person name="Weese S.J."/>
            <person name="Parreira V.R."/>
            <person name="Whitehead A.E."/>
            <person name="Boerlin P."/>
            <person name="Prescott J.F."/>
        </authorList>
    </citation>
    <scope>NUCLEOTIDE SEQUENCE [LARGE SCALE GENOMIC DNA]</scope>
    <source>
        <strain evidence="2 3">JP838</strain>
        <plasmid evidence="3">Plasmid pJFP838A</plasmid>
    </source>
</reference>
<proteinExistence type="predicted"/>